<name>A0A4R4EC57_9BACL</name>
<keyword evidence="3" id="KW-1185">Reference proteome</keyword>
<dbReference type="InterPro" id="IPR001509">
    <property type="entry name" value="Epimerase_deHydtase"/>
</dbReference>
<evidence type="ECO:0000313" key="2">
    <source>
        <dbReference type="EMBL" id="TCZ77526.1"/>
    </source>
</evidence>
<dbReference type="CDD" id="cd05256">
    <property type="entry name" value="UDP_AE_SDR_e"/>
    <property type="match status" value="1"/>
</dbReference>
<dbReference type="PANTHER" id="PTHR43245">
    <property type="entry name" value="BIFUNCTIONAL POLYMYXIN RESISTANCE PROTEIN ARNA"/>
    <property type="match status" value="1"/>
</dbReference>
<dbReference type="Gene3D" id="3.90.25.10">
    <property type="entry name" value="UDP-galactose 4-epimerase, domain 1"/>
    <property type="match status" value="1"/>
</dbReference>
<sequence length="325" mass="35524">MLKFLVTGGAGFIGSNLVEALLNQNYEVTVLDNLSTGKISNIQSFLNDIRFIKGDIQNLETCYQAVKGMDYVLHQAAIGSVPLSIKDPIQTHLTNVTGTLNMLVAAKDQGIRKVVLAASCAAYGNSKQLPLVESMPSSPLSPYAASKLVTESYASVFSSVYGLPTISLRYFNVFGPKQDPLSQYAAVIPRFISKLISNETIEIYGDGEQTRDFTYIDNVIQANLNACFADPISSGKVYNIACGEQISLNQLFEKLCGSMDIHSQPKYKAAQIGDVRHSLADISLAQAYLNYQPCTNFEQGLKKVVKWYLEQSGTSTSGYQAHIQI</sequence>
<dbReference type="RefSeq" id="WP_132418096.1">
    <property type="nucleotide sequence ID" value="NZ_SKFG01000009.1"/>
</dbReference>
<dbReference type="SUPFAM" id="SSF51735">
    <property type="entry name" value="NAD(P)-binding Rossmann-fold domains"/>
    <property type="match status" value="1"/>
</dbReference>
<dbReference type="AlphaFoldDB" id="A0A4R4EC57"/>
<dbReference type="Gene3D" id="3.40.50.720">
    <property type="entry name" value="NAD(P)-binding Rossmann-like Domain"/>
    <property type="match status" value="1"/>
</dbReference>
<dbReference type="PANTHER" id="PTHR43245:SF13">
    <property type="entry name" value="UDP-D-APIOSE_UDP-D-XYLOSE SYNTHASE 2"/>
    <property type="match status" value="1"/>
</dbReference>
<dbReference type="Proteomes" id="UP000295418">
    <property type="component" value="Unassembled WGS sequence"/>
</dbReference>
<dbReference type="InterPro" id="IPR050177">
    <property type="entry name" value="Lipid_A_modif_metabolic_enz"/>
</dbReference>
<dbReference type="InterPro" id="IPR036291">
    <property type="entry name" value="NAD(P)-bd_dom_sf"/>
</dbReference>
<proteinExistence type="predicted"/>
<dbReference type="EMBL" id="SKFG01000009">
    <property type="protein sequence ID" value="TCZ77526.1"/>
    <property type="molecule type" value="Genomic_DNA"/>
</dbReference>
<dbReference type="PRINTS" id="PR01713">
    <property type="entry name" value="NUCEPIMERASE"/>
</dbReference>
<evidence type="ECO:0000259" key="1">
    <source>
        <dbReference type="Pfam" id="PF01370"/>
    </source>
</evidence>
<gene>
    <name evidence="2" type="ORF">E0485_11080</name>
</gene>
<accession>A0A4R4EC57</accession>
<dbReference type="OrthoDB" id="9771073at2"/>
<reference evidence="2 3" key="1">
    <citation type="submission" date="2019-03" db="EMBL/GenBank/DDBJ databases">
        <authorList>
            <person name="Kim M.K.M."/>
        </authorList>
    </citation>
    <scope>NUCLEOTIDE SEQUENCE [LARGE SCALE GENOMIC DNA]</scope>
    <source>
        <strain evidence="2 3">18JY21-1</strain>
    </source>
</reference>
<organism evidence="2 3">
    <name type="scientific">Paenibacillus albiflavus</name>
    <dbReference type="NCBI Taxonomy" id="2545760"/>
    <lineage>
        <taxon>Bacteria</taxon>
        <taxon>Bacillati</taxon>
        <taxon>Bacillota</taxon>
        <taxon>Bacilli</taxon>
        <taxon>Bacillales</taxon>
        <taxon>Paenibacillaceae</taxon>
        <taxon>Paenibacillus</taxon>
    </lineage>
</organism>
<feature type="domain" description="NAD-dependent epimerase/dehydratase" evidence="1">
    <location>
        <begin position="5"/>
        <end position="241"/>
    </location>
</feature>
<dbReference type="Pfam" id="PF01370">
    <property type="entry name" value="Epimerase"/>
    <property type="match status" value="1"/>
</dbReference>
<evidence type="ECO:0000313" key="3">
    <source>
        <dbReference type="Proteomes" id="UP000295418"/>
    </source>
</evidence>
<protein>
    <submittedName>
        <fullName evidence="2">SDR family oxidoreductase</fullName>
    </submittedName>
</protein>
<comment type="caution">
    <text evidence="2">The sequence shown here is derived from an EMBL/GenBank/DDBJ whole genome shotgun (WGS) entry which is preliminary data.</text>
</comment>